<evidence type="ECO:0000313" key="2">
    <source>
        <dbReference type="EMBL" id="KAL0104779.1"/>
    </source>
</evidence>
<sequence length="92" mass="9422">MEAEVSIRNTIMVIFEDGDGGRSGGNNHNDSDGDGGGGGRGGDGSGGDDDDDGDETRIALARRNVLVARLLTGEHRDAGPVLSRSDPLELAS</sequence>
<comment type="caution">
    <text evidence="2">The sequence shown here is derived from an EMBL/GenBank/DDBJ whole genome shotgun (WGS) entry which is preliminary data.</text>
</comment>
<reference evidence="2 3" key="1">
    <citation type="submission" date="2023-03" db="EMBL/GenBank/DDBJ databases">
        <title>High recombination rates correlate with genetic variation in Cardiocondyla obscurior ants.</title>
        <authorList>
            <person name="Errbii M."/>
        </authorList>
    </citation>
    <scope>NUCLEOTIDE SEQUENCE [LARGE SCALE GENOMIC DNA]</scope>
    <source>
        <strain evidence="2">Alpha-2009</strain>
        <tissue evidence="2">Whole body</tissue>
    </source>
</reference>
<proteinExistence type="predicted"/>
<feature type="compositionally biased region" description="Gly residues" evidence="1">
    <location>
        <begin position="34"/>
        <end position="45"/>
    </location>
</feature>
<dbReference type="AlphaFoldDB" id="A0AAW2EQS1"/>
<accession>A0AAW2EQS1</accession>
<feature type="region of interest" description="Disordered" evidence="1">
    <location>
        <begin position="72"/>
        <end position="92"/>
    </location>
</feature>
<gene>
    <name evidence="2" type="ORF">PUN28_016427</name>
</gene>
<evidence type="ECO:0000256" key="1">
    <source>
        <dbReference type="SAM" id="MobiDB-lite"/>
    </source>
</evidence>
<name>A0AAW2EQS1_9HYME</name>
<protein>
    <submittedName>
        <fullName evidence="2">Uncharacterized protein</fullName>
    </submittedName>
</protein>
<keyword evidence="3" id="KW-1185">Reference proteome</keyword>
<evidence type="ECO:0000313" key="3">
    <source>
        <dbReference type="Proteomes" id="UP001430953"/>
    </source>
</evidence>
<feature type="region of interest" description="Disordered" evidence="1">
    <location>
        <begin position="16"/>
        <end position="56"/>
    </location>
</feature>
<organism evidence="2 3">
    <name type="scientific">Cardiocondyla obscurior</name>
    <dbReference type="NCBI Taxonomy" id="286306"/>
    <lineage>
        <taxon>Eukaryota</taxon>
        <taxon>Metazoa</taxon>
        <taxon>Ecdysozoa</taxon>
        <taxon>Arthropoda</taxon>
        <taxon>Hexapoda</taxon>
        <taxon>Insecta</taxon>
        <taxon>Pterygota</taxon>
        <taxon>Neoptera</taxon>
        <taxon>Endopterygota</taxon>
        <taxon>Hymenoptera</taxon>
        <taxon>Apocrita</taxon>
        <taxon>Aculeata</taxon>
        <taxon>Formicoidea</taxon>
        <taxon>Formicidae</taxon>
        <taxon>Myrmicinae</taxon>
        <taxon>Cardiocondyla</taxon>
    </lineage>
</organism>
<dbReference type="EMBL" id="JADYXP020000019">
    <property type="protein sequence ID" value="KAL0104779.1"/>
    <property type="molecule type" value="Genomic_DNA"/>
</dbReference>
<dbReference type="Proteomes" id="UP001430953">
    <property type="component" value="Unassembled WGS sequence"/>
</dbReference>